<feature type="compositionally biased region" description="Basic residues" evidence="4">
    <location>
        <begin position="219"/>
        <end position="231"/>
    </location>
</feature>
<dbReference type="Gene3D" id="1.25.40.20">
    <property type="entry name" value="Ankyrin repeat-containing domain"/>
    <property type="match status" value="2"/>
</dbReference>
<dbReference type="PROSITE" id="PS50297">
    <property type="entry name" value="ANK_REP_REGION"/>
    <property type="match status" value="5"/>
</dbReference>
<evidence type="ECO:0000256" key="2">
    <source>
        <dbReference type="ARBA" id="ARBA00023043"/>
    </source>
</evidence>
<dbReference type="SMART" id="SM00248">
    <property type="entry name" value="ANK"/>
    <property type="match status" value="6"/>
</dbReference>
<dbReference type="InterPro" id="IPR002110">
    <property type="entry name" value="Ankyrin_rpt"/>
</dbReference>
<feature type="compositionally biased region" description="Polar residues" evidence="4">
    <location>
        <begin position="501"/>
        <end position="514"/>
    </location>
</feature>
<sequence length="1056" mass="114082">MDDDSEPETIYAGSDWTRPDPSKTSLVLPAPCQTPNPPPHPTSIARLFDDPILSDLSSVDGFDEEALTPHQMAGEGLGQPVKLVPVDLISLDGTISDLSSLDSNAFSDTNPSDTERKRPRQRNSTTPKRSVTKSPMRPPSQTKRRQTRSTLASRPESKPLAQHQANPATAAGRRRRQTVKTETSKRLVNTRVDAASISTTPSTPRLLKTQSPPNNHTGAIRKRRKPGRRKRLNLDSPNIKDQFGCPQLFYYIAREDFAGCQTLIQNGAQVNLKANDGTTALHEAVAFGCHQIAELLLSHGAAIDAKAGAAYDTALHRASYQDDFDMVQLLLRHGADVGLRNSRGLSALDMCSDDAVAALLTEQVKMYEAVVARNKTGSTKLHRMCAAGDLDCVLDLLAYGADVNAQDYAQWTPLHEAALAGHLTIVCELLSRGANVNAPGLKGVTPLHDAVSNGKHEVVRLLLDHGADPLLADEKQRTPRDMAEDDKVLVLLDGAIANSQSLTSAQPTPTSITVPNGPLCQADLDAPPKEQADTPSTASPRRRRSRRRESRKATSTQQLLDDVTQGKVNYYFTSHQQVPREERKFKRLLDTISRMETQSDSTTPGQRKRAKHRSRSAPKPSTPTGPTPLGNKSDTALLRPPKNDPDARVLAEHSDVPSNSTIALSSNPTRAVNTPPPNSATLLPLTSSKPPATLSATAKPDAVSGPVASSVPSFNPLRFLPLYTVSLRAPDTGLHGFYVIDMQVCFLLRIPTTASLEPSQVPVATNDLPPSQATGGLFARYPHLARVLVNRAQKERLWDPLASMLIPYLTQQPADGCNVPPQSISAPYVATKSSSGSSSADVLSTAAPDAPLVPKQESKPCIEPPSSPTLWCSPPSDHPQALGTWQQQEKERFLRTALHFVRLDDIVRVIELDYAHLSRDLITLTLEIGNGENHVARPPSAIAPGLDRKPATTPSSPLDTKLVVDAVPMQLVDSRASDPAQDTGNPWSPPSTLDSNAMHRHTSLPTLAASGCTPLVRPIIPASLSNMPPKYALKLMHRQVASPANVAGPSPPHRPR</sequence>
<dbReference type="InterPro" id="IPR036770">
    <property type="entry name" value="Ankyrin_rpt-contain_sf"/>
</dbReference>
<evidence type="ECO:0000256" key="4">
    <source>
        <dbReference type="SAM" id="MobiDB-lite"/>
    </source>
</evidence>
<feature type="compositionally biased region" description="Polar residues" evidence="4">
    <location>
        <begin position="196"/>
        <end position="217"/>
    </location>
</feature>
<feature type="compositionally biased region" description="Polar residues" evidence="4">
    <location>
        <begin position="122"/>
        <end position="133"/>
    </location>
</feature>
<feature type="repeat" description="ANK" evidence="3">
    <location>
        <begin position="276"/>
        <end position="308"/>
    </location>
</feature>
<keyword evidence="2 3" id="KW-0040">ANK repeat</keyword>
<feature type="repeat" description="ANK" evidence="3">
    <location>
        <begin position="376"/>
        <end position="408"/>
    </location>
</feature>
<evidence type="ECO:0000256" key="3">
    <source>
        <dbReference type="PROSITE-ProRule" id="PRU00023"/>
    </source>
</evidence>
<dbReference type="PROSITE" id="PS50088">
    <property type="entry name" value="ANK_REPEAT"/>
    <property type="match status" value="5"/>
</dbReference>
<reference evidence="5" key="1">
    <citation type="submission" date="2022-07" db="EMBL/GenBank/DDBJ databases">
        <title>Phylogenomic reconstructions and comparative analyses of Kickxellomycotina fungi.</title>
        <authorList>
            <person name="Reynolds N.K."/>
            <person name="Stajich J.E."/>
            <person name="Barry K."/>
            <person name="Grigoriev I.V."/>
            <person name="Crous P."/>
            <person name="Smith M.E."/>
        </authorList>
    </citation>
    <scope>NUCLEOTIDE SEQUENCE</scope>
    <source>
        <strain evidence="5">RSA 567</strain>
    </source>
</reference>
<protein>
    <submittedName>
        <fullName evidence="5">Uncharacterized protein</fullName>
    </submittedName>
</protein>
<dbReference type="OrthoDB" id="194358at2759"/>
<feature type="region of interest" description="Disordered" evidence="4">
    <location>
        <begin position="97"/>
        <end position="235"/>
    </location>
</feature>
<dbReference type="AlphaFoldDB" id="A0A9W8EAN6"/>
<keyword evidence="6" id="KW-1185">Reference proteome</keyword>
<dbReference type="Proteomes" id="UP001151582">
    <property type="component" value="Unassembled WGS sequence"/>
</dbReference>
<feature type="compositionally biased region" description="Basic residues" evidence="4">
    <location>
        <begin position="606"/>
        <end position="616"/>
    </location>
</feature>
<dbReference type="GO" id="GO:0004842">
    <property type="term" value="F:ubiquitin-protein transferase activity"/>
    <property type="evidence" value="ECO:0007669"/>
    <property type="project" value="TreeGrafter"/>
</dbReference>
<keyword evidence="1" id="KW-0677">Repeat</keyword>
<dbReference type="Pfam" id="PF12796">
    <property type="entry name" value="Ank_2"/>
    <property type="match status" value="2"/>
</dbReference>
<dbReference type="PANTHER" id="PTHR24171">
    <property type="entry name" value="ANKYRIN REPEAT DOMAIN-CONTAINING PROTEIN 39-RELATED"/>
    <property type="match status" value="1"/>
</dbReference>
<organism evidence="5 6">
    <name type="scientific">Dimargaris verticillata</name>
    <dbReference type="NCBI Taxonomy" id="2761393"/>
    <lineage>
        <taxon>Eukaryota</taxon>
        <taxon>Fungi</taxon>
        <taxon>Fungi incertae sedis</taxon>
        <taxon>Zoopagomycota</taxon>
        <taxon>Kickxellomycotina</taxon>
        <taxon>Dimargaritomycetes</taxon>
        <taxon>Dimargaritales</taxon>
        <taxon>Dimargaritaceae</taxon>
        <taxon>Dimargaris</taxon>
    </lineage>
</organism>
<feature type="region of interest" description="Disordered" evidence="4">
    <location>
        <begin position="501"/>
        <end position="561"/>
    </location>
</feature>
<accession>A0A9W8EAN6</accession>
<dbReference type="EMBL" id="JANBQB010000091">
    <property type="protein sequence ID" value="KAJ1982430.1"/>
    <property type="molecule type" value="Genomic_DNA"/>
</dbReference>
<feature type="region of interest" description="Disordered" evidence="4">
    <location>
        <begin position="938"/>
        <end position="958"/>
    </location>
</feature>
<dbReference type="SUPFAM" id="SSF48403">
    <property type="entry name" value="Ankyrin repeat"/>
    <property type="match status" value="1"/>
</dbReference>
<evidence type="ECO:0000313" key="6">
    <source>
        <dbReference type="Proteomes" id="UP001151582"/>
    </source>
</evidence>
<feature type="compositionally biased region" description="Polar residues" evidence="4">
    <location>
        <begin position="97"/>
        <end position="112"/>
    </location>
</feature>
<name>A0A9W8EAN6_9FUNG</name>
<feature type="region of interest" description="Disordered" evidence="4">
    <location>
        <begin position="590"/>
        <end position="707"/>
    </location>
</feature>
<feature type="region of interest" description="Disordered" evidence="4">
    <location>
        <begin position="974"/>
        <end position="998"/>
    </location>
</feature>
<feature type="repeat" description="ANK" evidence="3">
    <location>
        <begin position="409"/>
        <end position="441"/>
    </location>
</feature>
<comment type="caution">
    <text evidence="5">The sequence shown here is derived from an EMBL/GenBank/DDBJ whole genome shotgun (WGS) entry which is preliminary data.</text>
</comment>
<evidence type="ECO:0000256" key="1">
    <source>
        <dbReference type="ARBA" id="ARBA00022737"/>
    </source>
</evidence>
<feature type="compositionally biased region" description="Basic residues" evidence="4">
    <location>
        <begin position="540"/>
        <end position="550"/>
    </location>
</feature>
<feature type="repeat" description="ANK" evidence="3">
    <location>
        <begin position="310"/>
        <end position="342"/>
    </location>
</feature>
<dbReference type="GO" id="GO:0085020">
    <property type="term" value="P:protein K6-linked ubiquitination"/>
    <property type="evidence" value="ECO:0007669"/>
    <property type="project" value="TreeGrafter"/>
</dbReference>
<gene>
    <name evidence="5" type="ORF">H4R34_001723</name>
</gene>
<feature type="region of interest" description="Disordered" evidence="4">
    <location>
        <begin position="839"/>
        <end position="884"/>
    </location>
</feature>
<feature type="compositionally biased region" description="Basic and acidic residues" evidence="4">
    <location>
        <begin position="641"/>
        <end position="655"/>
    </location>
</feature>
<feature type="compositionally biased region" description="Polar residues" evidence="4">
    <location>
        <begin position="656"/>
        <end position="672"/>
    </location>
</feature>
<feature type="compositionally biased region" description="Pro residues" evidence="4">
    <location>
        <begin position="32"/>
        <end position="41"/>
    </location>
</feature>
<dbReference type="PANTHER" id="PTHR24171:SF8">
    <property type="entry name" value="BRCA1-ASSOCIATED RING DOMAIN PROTEIN 1"/>
    <property type="match status" value="1"/>
</dbReference>
<feature type="compositionally biased region" description="Polar residues" evidence="4">
    <location>
        <begin position="594"/>
        <end position="605"/>
    </location>
</feature>
<feature type="compositionally biased region" description="Polar residues" evidence="4">
    <location>
        <begin position="980"/>
        <end position="995"/>
    </location>
</feature>
<proteinExistence type="predicted"/>
<feature type="region of interest" description="Disordered" evidence="4">
    <location>
        <begin position="1"/>
        <end position="80"/>
    </location>
</feature>
<feature type="compositionally biased region" description="Polar residues" evidence="4">
    <location>
        <begin position="679"/>
        <end position="696"/>
    </location>
</feature>
<feature type="repeat" description="ANK" evidence="3">
    <location>
        <begin position="442"/>
        <end position="474"/>
    </location>
</feature>
<evidence type="ECO:0000313" key="5">
    <source>
        <dbReference type="EMBL" id="KAJ1982430.1"/>
    </source>
</evidence>